<feature type="compositionally biased region" description="Acidic residues" evidence="4">
    <location>
        <begin position="52"/>
        <end position="65"/>
    </location>
</feature>
<keyword evidence="1 3" id="KW-0238">DNA-binding</keyword>
<dbReference type="CDD" id="cd01389">
    <property type="entry name" value="HMG-box_ROX1-like"/>
    <property type="match status" value="1"/>
</dbReference>
<comment type="caution">
    <text evidence="6">The sequence shown here is derived from an EMBL/GenBank/DDBJ whole genome shotgun (WGS) entry which is preliminary data.</text>
</comment>
<dbReference type="Pfam" id="PF00505">
    <property type="entry name" value="HMG_box"/>
    <property type="match status" value="1"/>
</dbReference>
<organism evidence="6 7">
    <name type="scientific">Favolaschia claudopus</name>
    <dbReference type="NCBI Taxonomy" id="2862362"/>
    <lineage>
        <taxon>Eukaryota</taxon>
        <taxon>Fungi</taxon>
        <taxon>Dikarya</taxon>
        <taxon>Basidiomycota</taxon>
        <taxon>Agaricomycotina</taxon>
        <taxon>Agaricomycetes</taxon>
        <taxon>Agaricomycetidae</taxon>
        <taxon>Agaricales</taxon>
        <taxon>Marasmiineae</taxon>
        <taxon>Mycenaceae</taxon>
        <taxon>Favolaschia</taxon>
    </lineage>
</organism>
<proteinExistence type="predicted"/>
<dbReference type="SMART" id="SM00398">
    <property type="entry name" value="HMG"/>
    <property type="match status" value="1"/>
</dbReference>
<dbReference type="InterPro" id="IPR036910">
    <property type="entry name" value="HMG_box_dom_sf"/>
</dbReference>
<feature type="compositionally biased region" description="Low complexity" evidence="4">
    <location>
        <begin position="284"/>
        <end position="293"/>
    </location>
</feature>
<dbReference type="GO" id="GO:0001228">
    <property type="term" value="F:DNA-binding transcription activator activity, RNA polymerase II-specific"/>
    <property type="evidence" value="ECO:0007669"/>
    <property type="project" value="TreeGrafter"/>
</dbReference>
<evidence type="ECO:0000256" key="4">
    <source>
        <dbReference type="SAM" id="MobiDB-lite"/>
    </source>
</evidence>
<evidence type="ECO:0000313" key="6">
    <source>
        <dbReference type="EMBL" id="KAK7040041.1"/>
    </source>
</evidence>
<dbReference type="Gene3D" id="1.10.30.10">
    <property type="entry name" value="High mobility group box domain"/>
    <property type="match status" value="1"/>
</dbReference>
<reference evidence="6 7" key="1">
    <citation type="journal article" date="2024" name="J Genomics">
        <title>Draft genome sequencing and assembly of Favolaschia claudopus CIRM-BRFM 2984 isolated from oak limbs.</title>
        <authorList>
            <person name="Navarro D."/>
            <person name="Drula E."/>
            <person name="Chaduli D."/>
            <person name="Cazenave R."/>
            <person name="Ahrendt S."/>
            <person name="Wang J."/>
            <person name="Lipzen A."/>
            <person name="Daum C."/>
            <person name="Barry K."/>
            <person name="Grigoriev I.V."/>
            <person name="Favel A."/>
            <person name="Rosso M.N."/>
            <person name="Martin F."/>
        </authorList>
    </citation>
    <scope>NUCLEOTIDE SEQUENCE [LARGE SCALE GENOMIC DNA]</scope>
    <source>
        <strain evidence="6 7">CIRM-BRFM 2984</strain>
    </source>
</reference>
<feature type="compositionally biased region" description="Low complexity" evidence="4">
    <location>
        <begin position="262"/>
        <end position="276"/>
    </location>
</feature>
<dbReference type="PROSITE" id="PS50118">
    <property type="entry name" value="HMG_BOX_2"/>
    <property type="match status" value="1"/>
</dbReference>
<dbReference type="PANTHER" id="PTHR10270:SF161">
    <property type="entry name" value="SEX-DETERMINING REGION Y PROTEIN"/>
    <property type="match status" value="1"/>
</dbReference>
<dbReference type="Proteomes" id="UP001362999">
    <property type="component" value="Unassembled WGS sequence"/>
</dbReference>
<gene>
    <name evidence="6" type="ORF">R3P38DRAFT_3350050</name>
</gene>
<feature type="DNA-binding region" description="HMG box" evidence="3">
    <location>
        <begin position="85"/>
        <end position="155"/>
    </location>
</feature>
<name>A0AAW0CNX2_9AGAR</name>
<keyword evidence="3" id="KW-0539">Nucleus</keyword>
<dbReference type="InterPro" id="IPR009071">
    <property type="entry name" value="HMG_box_dom"/>
</dbReference>
<dbReference type="GO" id="GO:0000978">
    <property type="term" value="F:RNA polymerase II cis-regulatory region sequence-specific DNA binding"/>
    <property type="evidence" value="ECO:0007669"/>
    <property type="project" value="TreeGrafter"/>
</dbReference>
<dbReference type="GO" id="GO:0005634">
    <property type="term" value="C:nucleus"/>
    <property type="evidence" value="ECO:0007669"/>
    <property type="project" value="UniProtKB-UniRule"/>
</dbReference>
<evidence type="ECO:0000256" key="3">
    <source>
        <dbReference type="PROSITE-ProRule" id="PRU00267"/>
    </source>
</evidence>
<feature type="region of interest" description="Disordered" evidence="4">
    <location>
        <begin position="44"/>
        <end position="75"/>
    </location>
</feature>
<sequence>MPVVHSTLPVHRSRQSRRLRHIDSTCDDDLWETYDAELLDSVPSLTVKSEPNDDDDNADVYDDDTSSLPSPSPVTVRTIDPAAHVPRPRNAFICFRSEFVRQAKLKGSSKPENQTCLSRDAADAWRGMNAEERRPHVLMALQEKREHALRYPNYKYAPGSGGGGGASSRKVNGKKVTRMSVGRRASSASSDSSESVFEAAVDTRPWNKYVPNPPAPREKPRRKSTTAKPQRHVDGAGQKGRATVQSLLCEGSESVIITPTVSSESSPSTSSARARSSPPPSTSLPPSSKAAAAQRSVVAVPLNSVIATPKENDEPTITPSPIRPCSYNDKPKQFGFKKRLSPNAVDSIRLPTPPPTPPPVSDRESSQSESPDVDPQPQCEWDSWMYVPMELNDDEDGDLDFSPPPKDFGFYCPAGLDGPAPAFALFA</sequence>
<dbReference type="EMBL" id="JAWWNJ010000016">
    <property type="protein sequence ID" value="KAK7040041.1"/>
    <property type="molecule type" value="Genomic_DNA"/>
</dbReference>
<dbReference type="AlphaFoldDB" id="A0AAW0CNX2"/>
<keyword evidence="2" id="KW-0804">Transcription</keyword>
<evidence type="ECO:0000256" key="2">
    <source>
        <dbReference type="ARBA" id="ARBA00023163"/>
    </source>
</evidence>
<protein>
    <submittedName>
        <fullName evidence="6">Transcription factor SOX-14</fullName>
    </submittedName>
</protein>
<keyword evidence="7" id="KW-1185">Reference proteome</keyword>
<dbReference type="GO" id="GO:0030154">
    <property type="term" value="P:cell differentiation"/>
    <property type="evidence" value="ECO:0007669"/>
    <property type="project" value="TreeGrafter"/>
</dbReference>
<evidence type="ECO:0000313" key="7">
    <source>
        <dbReference type="Proteomes" id="UP001362999"/>
    </source>
</evidence>
<accession>A0AAW0CNX2</accession>
<dbReference type="PANTHER" id="PTHR10270">
    <property type="entry name" value="SOX TRANSCRIPTION FACTOR"/>
    <property type="match status" value="1"/>
</dbReference>
<dbReference type="InterPro" id="IPR050140">
    <property type="entry name" value="SRY-related_HMG-box_TF-like"/>
</dbReference>
<feature type="region of interest" description="Disordered" evidence="4">
    <location>
        <begin position="156"/>
        <end position="379"/>
    </location>
</feature>
<evidence type="ECO:0000259" key="5">
    <source>
        <dbReference type="PROSITE" id="PS50118"/>
    </source>
</evidence>
<evidence type="ECO:0000256" key="1">
    <source>
        <dbReference type="ARBA" id="ARBA00023125"/>
    </source>
</evidence>
<feature type="compositionally biased region" description="Low complexity" evidence="4">
    <location>
        <begin position="185"/>
        <end position="200"/>
    </location>
</feature>
<dbReference type="SUPFAM" id="SSF47095">
    <property type="entry name" value="HMG-box"/>
    <property type="match status" value="1"/>
</dbReference>
<feature type="domain" description="HMG box" evidence="5">
    <location>
        <begin position="85"/>
        <end position="155"/>
    </location>
</feature>
<feature type="compositionally biased region" description="Pro residues" evidence="4">
    <location>
        <begin position="351"/>
        <end position="360"/>
    </location>
</feature>